<comment type="caution">
    <text evidence="1">The sequence shown here is derived from an EMBL/GenBank/DDBJ whole genome shotgun (WGS) entry which is preliminary data.</text>
</comment>
<organism evidence="1 2">
    <name type="scientific">Gigaspora rosea</name>
    <dbReference type="NCBI Taxonomy" id="44941"/>
    <lineage>
        <taxon>Eukaryota</taxon>
        <taxon>Fungi</taxon>
        <taxon>Fungi incertae sedis</taxon>
        <taxon>Mucoromycota</taxon>
        <taxon>Glomeromycotina</taxon>
        <taxon>Glomeromycetes</taxon>
        <taxon>Diversisporales</taxon>
        <taxon>Gigasporaceae</taxon>
        <taxon>Gigaspora</taxon>
    </lineage>
</organism>
<gene>
    <name evidence="1" type="ORF">C2G38_2202224</name>
</gene>
<reference evidence="1 2" key="1">
    <citation type="submission" date="2018-06" db="EMBL/GenBank/DDBJ databases">
        <title>Comparative genomics reveals the genomic features of Rhizophagus irregularis, R. cerebriforme, R. diaphanum and Gigaspora rosea, and their symbiotic lifestyle signature.</title>
        <authorList>
            <person name="Morin E."/>
            <person name="San Clemente H."/>
            <person name="Chen E.C.H."/>
            <person name="De La Providencia I."/>
            <person name="Hainaut M."/>
            <person name="Kuo A."/>
            <person name="Kohler A."/>
            <person name="Murat C."/>
            <person name="Tang N."/>
            <person name="Roy S."/>
            <person name="Loubradou J."/>
            <person name="Henrissat B."/>
            <person name="Grigoriev I.V."/>
            <person name="Corradi N."/>
            <person name="Roux C."/>
            <person name="Martin F.M."/>
        </authorList>
    </citation>
    <scope>NUCLEOTIDE SEQUENCE [LARGE SCALE GENOMIC DNA]</scope>
    <source>
        <strain evidence="1 2">DAOM 194757</strain>
    </source>
</reference>
<proteinExistence type="predicted"/>
<accession>A0A397UXC8</accession>
<dbReference type="CDD" id="cd02883">
    <property type="entry name" value="NUDIX_Hydrolase"/>
    <property type="match status" value="1"/>
</dbReference>
<dbReference type="AlphaFoldDB" id="A0A397UXC8"/>
<evidence type="ECO:0008006" key="3">
    <source>
        <dbReference type="Google" id="ProtNLM"/>
    </source>
</evidence>
<dbReference type="Proteomes" id="UP000266673">
    <property type="component" value="Unassembled WGS sequence"/>
</dbReference>
<sequence>MIKIFDLLTKLSSHLRKIKKKDDFNIVYNASWTVVWTILDNLGQLNKVKLLKILLRQSILILTEMSLDNLGCLDILDVNKAKKGLGQPKRTTLSDCIISILAHRLDSLQGLLNNEEANTAQGTARVSVIPDRYIFGKVILQIFSTEISPYEISLSLFTIQTEKALHSYGLLKEEVKEEAYYCVNILDKELLQIIVHQETPGIKINIYKDTDNQPFTRKHYYVIALFDNLLEDEIAIKKGFRKRNTSYVIAKNTPPKPYFEIMQGTGGKVDVYTNNYGTKILETEEDAALRETLEELEIILDRTKLQKIWSETVPSQLEWTTRRCEIQEAIYNKNQDFIFQEIGNYFNYCEIESLDEQEESDISPMTEMEFNSFKKKTEKLMTKDIVAIEKYKRSVTCEINRLRGRLTKINKYLNNYYGRKYKYSIFKTGIKYRRS</sequence>
<dbReference type="OrthoDB" id="2493499at2759"/>
<name>A0A397UXC8_9GLOM</name>
<dbReference type="EMBL" id="QKWP01001085">
    <property type="protein sequence ID" value="RIB11886.1"/>
    <property type="molecule type" value="Genomic_DNA"/>
</dbReference>
<keyword evidence="2" id="KW-1185">Reference proteome</keyword>
<protein>
    <recommendedName>
        <fullName evidence="3">Nudix hydrolase domain-containing protein</fullName>
    </recommendedName>
</protein>
<evidence type="ECO:0000313" key="2">
    <source>
        <dbReference type="Proteomes" id="UP000266673"/>
    </source>
</evidence>
<evidence type="ECO:0000313" key="1">
    <source>
        <dbReference type="EMBL" id="RIB11886.1"/>
    </source>
</evidence>